<reference evidence="1 2" key="1">
    <citation type="submission" date="2023-07" db="EMBL/GenBank/DDBJ databases">
        <title>Genomic Encyclopedia of Type Strains, Phase IV (KMG-IV): sequencing the most valuable type-strain genomes for metagenomic binning, comparative biology and taxonomic classification.</title>
        <authorList>
            <person name="Goeker M."/>
        </authorList>
    </citation>
    <scope>NUCLEOTIDE SEQUENCE [LARGE SCALE GENOMIC DNA]</scope>
    <source>
        <strain evidence="1 2">DSM 12751</strain>
    </source>
</reference>
<accession>A0ABT9W3A6</accession>
<dbReference type="InterPro" id="IPR019700">
    <property type="entry name" value="Sigma-G_inhibitor_Gin"/>
</dbReference>
<comment type="caution">
    <text evidence="1">The sequence shown here is derived from an EMBL/GenBank/DDBJ whole genome shotgun (WGS) entry which is preliminary data.</text>
</comment>
<sequence>MKQVKRAAHSGHIPPTDPLVSCIVCSTPSELGIHIGDQFICQRCEAEMVLTDVTDEKYPFFIKQMKKIWLKENA</sequence>
<dbReference type="EMBL" id="JAUSTY010000017">
    <property type="protein sequence ID" value="MDQ0167554.1"/>
    <property type="molecule type" value="Genomic_DNA"/>
</dbReference>
<keyword evidence="2" id="KW-1185">Reference proteome</keyword>
<organism evidence="1 2">
    <name type="scientific">Caldalkalibacillus horti</name>
    <dbReference type="NCBI Taxonomy" id="77523"/>
    <lineage>
        <taxon>Bacteria</taxon>
        <taxon>Bacillati</taxon>
        <taxon>Bacillota</taxon>
        <taxon>Bacilli</taxon>
        <taxon>Bacillales</taxon>
        <taxon>Bacillaceae</taxon>
        <taxon>Caldalkalibacillus</taxon>
    </lineage>
</organism>
<name>A0ABT9W3A6_9BACI</name>
<evidence type="ECO:0000313" key="2">
    <source>
        <dbReference type="Proteomes" id="UP001235840"/>
    </source>
</evidence>
<dbReference type="Pfam" id="PF10764">
    <property type="entry name" value="Gin"/>
    <property type="match status" value="1"/>
</dbReference>
<dbReference type="RefSeq" id="WP_307396559.1">
    <property type="nucleotide sequence ID" value="NZ_BAAADK010000008.1"/>
</dbReference>
<evidence type="ECO:0008006" key="3">
    <source>
        <dbReference type="Google" id="ProtNLM"/>
    </source>
</evidence>
<proteinExistence type="predicted"/>
<evidence type="ECO:0000313" key="1">
    <source>
        <dbReference type="EMBL" id="MDQ0167554.1"/>
    </source>
</evidence>
<protein>
    <recommendedName>
        <fullName evidence="3">Inhibitor of sigma-G Gin</fullName>
    </recommendedName>
</protein>
<gene>
    <name evidence="1" type="ORF">J2S11_003479</name>
</gene>
<dbReference type="Proteomes" id="UP001235840">
    <property type="component" value="Unassembled WGS sequence"/>
</dbReference>